<dbReference type="CDD" id="cd06171">
    <property type="entry name" value="Sigma70_r4"/>
    <property type="match status" value="1"/>
</dbReference>
<dbReference type="SUPFAM" id="SSF88659">
    <property type="entry name" value="Sigma3 and sigma4 domains of RNA polymerase sigma factors"/>
    <property type="match status" value="1"/>
</dbReference>
<feature type="domain" description="RNA polymerase sigma factor 70 region 4 type 2" evidence="7">
    <location>
        <begin position="145"/>
        <end position="197"/>
    </location>
</feature>
<dbReference type="InterPro" id="IPR007627">
    <property type="entry name" value="RNA_pol_sigma70_r2"/>
</dbReference>
<comment type="caution">
    <text evidence="8">The sequence shown here is derived from an EMBL/GenBank/DDBJ whole genome shotgun (WGS) entry which is preliminary data.</text>
</comment>
<dbReference type="InterPro" id="IPR013324">
    <property type="entry name" value="RNA_pol_sigma_r3/r4-like"/>
</dbReference>
<keyword evidence="3" id="KW-0731">Sigma factor</keyword>
<evidence type="ECO:0000256" key="5">
    <source>
        <dbReference type="ARBA" id="ARBA00023163"/>
    </source>
</evidence>
<gene>
    <name evidence="8" type="ORF">DFJ75_4861</name>
</gene>
<proteinExistence type="inferred from homology"/>
<keyword evidence="4" id="KW-0238">DNA-binding</keyword>
<dbReference type="PANTHER" id="PTHR43133:SF50">
    <property type="entry name" value="ECF RNA POLYMERASE SIGMA FACTOR SIGM"/>
    <property type="match status" value="1"/>
</dbReference>
<evidence type="ECO:0000313" key="9">
    <source>
        <dbReference type="Proteomes" id="UP000274762"/>
    </source>
</evidence>
<dbReference type="EMBL" id="RBKV01000001">
    <property type="protein sequence ID" value="RKR97965.1"/>
    <property type="molecule type" value="Genomic_DNA"/>
</dbReference>
<evidence type="ECO:0000259" key="6">
    <source>
        <dbReference type="Pfam" id="PF04542"/>
    </source>
</evidence>
<dbReference type="Gene3D" id="1.10.10.10">
    <property type="entry name" value="Winged helix-like DNA-binding domain superfamily/Winged helix DNA-binding domain"/>
    <property type="match status" value="1"/>
</dbReference>
<organism evidence="8 9">
    <name type="scientific">Williamsia marianensis</name>
    <dbReference type="NCBI Taxonomy" id="85044"/>
    <lineage>
        <taxon>Bacteria</taxon>
        <taxon>Bacillati</taxon>
        <taxon>Actinomycetota</taxon>
        <taxon>Actinomycetes</taxon>
        <taxon>Mycobacteriales</taxon>
        <taxon>Nocardiaceae</taxon>
        <taxon>Williamsia</taxon>
    </lineage>
</organism>
<dbReference type="AlphaFoldDB" id="A0A315S6N7"/>
<keyword evidence="5" id="KW-0804">Transcription</keyword>
<dbReference type="GO" id="GO:0003677">
    <property type="term" value="F:DNA binding"/>
    <property type="evidence" value="ECO:0007669"/>
    <property type="project" value="UniProtKB-KW"/>
</dbReference>
<keyword evidence="2" id="KW-0805">Transcription regulation</keyword>
<dbReference type="Proteomes" id="UP000274762">
    <property type="component" value="Unassembled WGS sequence"/>
</dbReference>
<dbReference type="Gene3D" id="1.10.1740.10">
    <property type="match status" value="1"/>
</dbReference>
<dbReference type="InterPro" id="IPR039425">
    <property type="entry name" value="RNA_pol_sigma-70-like"/>
</dbReference>
<accession>A0A495KAW8</accession>
<dbReference type="NCBIfam" id="TIGR02937">
    <property type="entry name" value="sigma70-ECF"/>
    <property type="match status" value="1"/>
</dbReference>
<dbReference type="NCBIfam" id="NF007225">
    <property type="entry name" value="PRK09643.1"/>
    <property type="match status" value="1"/>
</dbReference>
<dbReference type="GO" id="GO:0006352">
    <property type="term" value="P:DNA-templated transcription initiation"/>
    <property type="evidence" value="ECO:0007669"/>
    <property type="project" value="InterPro"/>
</dbReference>
<evidence type="ECO:0000259" key="7">
    <source>
        <dbReference type="Pfam" id="PF08281"/>
    </source>
</evidence>
<dbReference type="Pfam" id="PF08281">
    <property type="entry name" value="Sigma70_r4_2"/>
    <property type="match status" value="1"/>
</dbReference>
<evidence type="ECO:0000256" key="1">
    <source>
        <dbReference type="ARBA" id="ARBA00010641"/>
    </source>
</evidence>
<accession>A0A315S6N7</accession>
<evidence type="ECO:0000256" key="3">
    <source>
        <dbReference type="ARBA" id="ARBA00023082"/>
    </source>
</evidence>
<evidence type="ECO:0000256" key="4">
    <source>
        <dbReference type="ARBA" id="ARBA00023125"/>
    </source>
</evidence>
<name>A0A315S6N7_WILMA</name>
<dbReference type="Pfam" id="PF04542">
    <property type="entry name" value="Sigma70_r2"/>
    <property type="match status" value="1"/>
</dbReference>
<dbReference type="InterPro" id="IPR013325">
    <property type="entry name" value="RNA_pol_sigma_r2"/>
</dbReference>
<reference evidence="8 9" key="1">
    <citation type="submission" date="2018-10" db="EMBL/GenBank/DDBJ databases">
        <title>Sequencing the genomes of 1000 actinobacteria strains.</title>
        <authorList>
            <person name="Klenk H.-P."/>
        </authorList>
    </citation>
    <scope>NUCLEOTIDE SEQUENCE [LARGE SCALE GENOMIC DNA]</scope>
    <source>
        <strain evidence="8 9">DSM 44343</strain>
    </source>
</reference>
<dbReference type="GO" id="GO:0016987">
    <property type="term" value="F:sigma factor activity"/>
    <property type="evidence" value="ECO:0007669"/>
    <property type="project" value="UniProtKB-KW"/>
</dbReference>
<protein>
    <submittedName>
        <fullName evidence="8">RNA polymerase sigma-70 factor (ECF subfamily)</fullName>
    </submittedName>
</protein>
<feature type="domain" description="RNA polymerase sigma-70 region 2" evidence="6">
    <location>
        <begin position="50"/>
        <end position="117"/>
    </location>
</feature>
<sequence>MHLHLVSHATLWSISLTPMAKWGRAGGDVRTDGELLAAHVQGDRDAFAVLITRHQSYLWAVARRTSHSDEDAADALQEALLNAHRMAHRFRADAKVTSWLHRIVVNACLDRIRRNKSRQTVPLPEFDIAQLADPHDRTGTVDLSMSIGRALDSLPPEQRAAIVAIDVEGYSVAEASELLGVPSGTIKSRCARGRAKLAVLLGHLRDTADEAQG</sequence>
<dbReference type="InterPro" id="IPR014284">
    <property type="entry name" value="RNA_pol_sigma-70_dom"/>
</dbReference>
<dbReference type="InterPro" id="IPR013249">
    <property type="entry name" value="RNA_pol_sigma70_r4_t2"/>
</dbReference>
<comment type="similarity">
    <text evidence="1">Belongs to the sigma-70 factor family. ECF subfamily.</text>
</comment>
<dbReference type="PANTHER" id="PTHR43133">
    <property type="entry name" value="RNA POLYMERASE ECF-TYPE SIGMA FACTO"/>
    <property type="match status" value="1"/>
</dbReference>
<evidence type="ECO:0000256" key="2">
    <source>
        <dbReference type="ARBA" id="ARBA00023015"/>
    </source>
</evidence>
<dbReference type="InterPro" id="IPR036388">
    <property type="entry name" value="WH-like_DNA-bd_sf"/>
</dbReference>
<evidence type="ECO:0000313" key="8">
    <source>
        <dbReference type="EMBL" id="RKR97965.1"/>
    </source>
</evidence>
<dbReference type="SUPFAM" id="SSF88946">
    <property type="entry name" value="Sigma2 domain of RNA polymerase sigma factors"/>
    <property type="match status" value="1"/>
</dbReference>